<proteinExistence type="predicted"/>
<dbReference type="KEGG" id="nar:Saro_1243"/>
<keyword evidence="1" id="KW-0812">Transmembrane</keyword>
<keyword evidence="1" id="KW-0472">Membrane</keyword>
<dbReference type="AlphaFoldDB" id="Q2G8Y6"/>
<evidence type="ECO:0000256" key="1">
    <source>
        <dbReference type="SAM" id="Phobius"/>
    </source>
</evidence>
<keyword evidence="1" id="KW-1133">Transmembrane helix</keyword>
<dbReference type="HOGENOM" id="CLU_1853141_0_0_5"/>
<protein>
    <submittedName>
        <fullName evidence="2">Uncharacterized protein</fullName>
    </submittedName>
</protein>
<feature type="transmembrane region" description="Helical" evidence="1">
    <location>
        <begin position="84"/>
        <end position="109"/>
    </location>
</feature>
<dbReference type="EMBL" id="CP000248">
    <property type="protein sequence ID" value="ABD25687.1"/>
    <property type="molecule type" value="Genomic_DNA"/>
</dbReference>
<accession>Q2G8Y6</accession>
<evidence type="ECO:0000313" key="2">
    <source>
        <dbReference type="EMBL" id="ABD25687.1"/>
    </source>
</evidence>
<feature type="transmembrane region" description="Helical" evidence="1">
    <location>
        <begin position="55"/>
        <end position="78"/>
    </location>
</feature>
<dbReference type="Proteomes" id="UP000009134">
    <property type="component" value="Chromosome"/>
</dbReference>
<organism evidence="2 3">
    <name type="scientific">Novosphingobium aromaticivorans (strain ATCC 700278 / DSM 12444 / CCUG 56034 / CIP 105152 / NBRC 16084 / F199)</name>
    <dbReference type="NCBI Taxonomy" id="279238"/>
    <lineage>
        <taxon>Bacteria</taxon>
        <taxon>Pseudomonadati</taxon>
        <taxon>Pseudomonadota</taxon>
        <taxon>Alphaproteobacteria</taxon>
        <taxon>Sphingomonadales</taxon>
        <taxon>Sphingomonadaceae</taxon>
        <taxon>Novosphingobium</taxon>
    </lineage>
</organism>
<evidence type="ECO:0000313" key="3">
    <source>
        <dbReference type="Proteomes" id="UP000009134"/>
    </source>
</evidence>
<reference evidence="3" key="1">
    <citation type="submission" date="2006-01" db="EMBL/GenBank/DDBJ databases">
        <title>Complete sequence of Novosphingobium aromaticivorans DSM 12444.</title>
        <authorList>
            <consortium name="US DOE Joint Genome Institute"/>
            <person name="Copeland A."/>
            <person name="Lucas S."/>
            <person name="Lapidus A."/>
            <person name="Barry K."/>
            <person name="Detter J.C."/>
            <person name="Glavina T."/>
            <person name="Hammon N."/>
            <person name="Israni S."/>
            <person name="Pitluck S."/>
            <person name="Chain P."/>
            <person name="Malfatti S."/>
            <person name="Shin M."/>
            <person name="Vergez L."/>
            <person name="Schmutz J."/>
            <person name="Larimer F."/>
            <person name="Land M."/>
            <person name="Kyrpides N."/>
            <person name="Ivanova N."/>
            <person name="Fredrickson J."/>
            <person name="Balkwill D."/>
            <person name="Romine M.F."/>
            <person name="Richardson P."/>
        </authorList>
    </citation>
    <scope>NUCLEOTIDE SEQUENCE [LARGE SCALE GENOMIC DNA]</scope>
    <source>
        <strain evidence="3">ATCC 700278 / DSM 12444 / CCUG 56034 / CIP 105152 / NBRC 16084 / F199</strain>
    </source>
</reference>
<name>Q2G8Y6_NOVAD</name>
<keyword evidence="3" id="KW-1185">Reference proteome</keyword>
<gene>
    <name evidence="2" type="ordered locus">Saro_1243</name>
</gene>
<sequence length="138" mass="13925">MPGCPTAWCRGRSLPRSVVRTIATLLAAILTGLAPCLTCGLPTLLVALLAHAIALLILLATLIGAALLAATAALLILLPAPVRAALLCHVAFALGAILLVTKLVSVLVVHRLSPLGASIRAHARLTGAGRACSATHGN</sequence>
<feature type="transmembrane region" description="Helical" evidence="1">
    <location>
        <begin position="22"/>
        <end position="48"/>
    </location>
</feature>